<feature type="signal peptide" evidence="1">
    <location>
        <begin position="1"/>
        <end position="25"/>
    </location>
</feature>
<name>A0A5C6LN08_9BACT</name>
<accession>A0A5C6LN08</accession>
<dbReference type="OrthoDB" id="673049at2"/>
<organism evidence="2 3">
    <name type="scientific">Chitinophaga pinensis</name>
    <dbReference type="NCBI Taxonomy" id="79329"/>
    <lineage>
        <taxon>Bacteria</taxon>
        <taxon>Pseudomonadati</taxon>
        <taxon>Bacteroidota</taxon>
        <taxon>Chitinophagia</taxon>
        <taxon>Chitinophagales</taxon>
        <taxon>Chitinophagaceae</taxon>
        <taxon>Chitinophaga</taxon>
    </lineage>
</organism>
<dbReference type="Proteomes" id="UP000318815">
    <property type="component" value="Unassembled WGS sequence"/>
</dbReference>
<evidence type="ECO:0000313" key="2">
    <source>
        <dbReference type="EMBL" id="TWV89431.1"/>
    </source>
</evidence>
<sequence length="105" mass="11088">MKKMKISFAAMVALAAVGLTLSTNAGTIVKKAQDVCYRTVTIPGLPTDRTATYGGNLILSFGNTVKNAADPNTATNCSGDGYFCCATTFQSSGNTYVWEVFLTDL</sequence>
<reference evidence="2 3" key="1">
    <citation type="submission" date="2019-08" db="EMBL/GenBank/DDBJ databases">
        <title>Whole genome sequencing of chitin degrading bacteria Chitinophaga pinensis YS16.</title>
        <authorList>
            <person name="Singh R.P."/>
            <person name="Manchanda G."/>
            <person name="Maurya I.K."/>
            <person name="Joshi N.K."/>
            <person name="Srivastava A.K."/>
        </authorList>
    </citation>
    <scope>NUCLEOTIDE SEQUENCE [LARGE SCALE GENOMIC DNA]</scope>
    <source>
        <strain evidence="2 3">YS-16</strain>
    </source>
</reference>
<dbReference type="EMBL" id="VOHS01000089">
    <property type="protein sequence ID" value="TWV89431.1"/>
    <property type="molecule type" value="Genomic_DNA"/>
</dbReference>
<dbReference type="AlphaFoldDB" id="A0A5C6LN08"/>
<proteinExistence type="predicted"/>
<evidence type="ECO:0000313" key="3">
    <source>
        <dbReference type="Proteomes" id="UP000318815"/>
    </source>
</evidence>
<keyword evidence="3" id="KW-1185">Reference proteome</keyword>
<comment type="caution">
    <text evidence="2">The sequence shown here is derived from an EMBL/GenBank/DDBJ whole genome shotgun (WGS) entry which is preliminary data.</text>
</comment>
<evidence type="ECO:0000256" key="1">
    <source>
        <dbReference type="SAM" id="SignalP"/>
    </source>
</evidence>
<dbReference type="RefSeq" id="WP_146308549.1">
    <property type="nucleotide sequence ID" value="NZ_VOHS01000089.1"/>
</dbReference>
<feature type="chain" id="PRO_5022729193" evidence="1">
    <location>
        <begin position="26"/>
        <end position="105"/>
    </location>
</feature>
<gene>
    <name evidence="2" type="ORF">FEF09_29960</name>
</gene>
<keyword evidence="1" id="KW-0732">Signal</keyword>
<protein>
    <submittedName>
        <fullName evidence="2">Uncharacterized protein</fullName>
    </submittedName>
</protein>